<dbReference type="InterPro" id="IPR001790">
    <property type="entry name" value="Ribosomal_uL10"/>
</dbReference>
<dbReference type="AlphaFoldDB" id="A0A8J2BIC3"/>
<dbReference type="Gene3D" id="6.10.250.290">
    <property type="match status" value="1"/>
</dbReference>
<keyword evidence="4 6" id="KW-0687">Ribonucleoprotein</keyword>
<dbReference type="InterPro" id="IPR043141">
    <property type="entry name" value="Ribosomal_uL10-like_sf"/>
</dbReference>
<dbReference type="GO" id="GO:0070180">
    <property type="term" value="F:large ribosomal subunit rRNA binding"/>
    <property type="evidence" value="ECO:0007669"/>
    <property type="project" value="UniProtKB-UniRule"/>
</dbReference>
<accession>A0A8J2BIC3</accession>
<dbReference type="Proteomes" id="UP000663859">
    <property type="component" value="Unassembled WGS sequence"/>
</dbReference>
<reference evidence="7" key="1">
    <citation type="submission" date="2021-02" db="EMBL/GenBank/DDBJ databases">
        <authorList>
            <person name="Cremers G."/>
            <person name="Picone N."/>
        </authorList>
    </citation>
    <scope>NUCLEOTIDE SEQUENCE</scope>
    <source>
        <strain evidence="7">PQ17</strain>
    </source>
</reference>
<dbReference type="CDD" id="cd05797">
    <property type="entry name" value="Ribosomal_L10"/>
    <property type="match status" value="1"/>
</dbReference>
<name>A0A8J2BIC3_9BACT</name>
<keyword evidence="8" id="KW-1185">Reference proteome</keyword>
<dbReference type="InterPro" id="IPR002363">
    <property type="entry name" value="Ribosomal_uL10_CS_bac"/>
</dbReference>
<evidence type="ECO:0000256" key="4">
    <source>
        <dbReference type="ARBA" id="ARBA00023274"/>
    </source>
</evidence>
<keyword evidence="3 6" id="KW-0689">Ribosomal protein</keyword>
<evidence type="ECO:0000256" key="3">
    <source>
        <dbReference type="ARBA" id="ARBA00022980"/>
    </source>
</evidence>
<comment type="function">
    <text evidence="1 6">Forms part of the ribosomal stalk, playing a central role in the interaction of the ribosome with GTP-bound translation factors.</text>
</comment>
<organism evidence="7 8">
    <name type="scientific">Candidatus Methylacidithermus pantelleriae</name>
    <dbReference type="NCBI Taxonomy" id="2744239"/>
    <lineage>
        <taxon>Bacteria</taxon>
        <taxon>Pseudomonadati</taxon>
        <taxon>Verrucomicrobiota</taxon>
        <taxon>Methylacidiphilae</taxon>
        <taxon>Methylacidiphilales</taxon>
        <taxon>Methylacidiphilaceae</taxon>
        <taxon>Candidatus Methylacidithermus</taxon>
    </lineage>
</organism>
<evidence type="ECO:0000256" key="1">
    <source>
        <dbReference type="ARBA" id="ARBA00002633"/>
    </source>
</evidence>
<sequence length="184" mass="19826">MREEKRFLVEEIRQRIRGSSYLIFCDFTGLDVGALSELRRRLKQAGSRSCVVKNTLLQLALEAEGWGSANGFLTGPTMVVAGNDDAISAAKVLASFATEFQKPRIKGGFLERASLDGSQWEALAALPPREVLLARFLGVLSAPASRMLSLLIAPASGLARLLGEKAKKEAGHRNAEEPTGEKGS</sequence>
<protein>
    <recommendedName>
        <fullName evidence="5 6">Large ribosomal subunit protein uL10</fullName>
    </recommendedName>
</protein>
<comment type="caution">
    <text evidence="7">The sequence shown here is derived from an EMBL/GenBank/DDBJ whole genome shotgun (WGS) entry which is preliminary data.</text>
</comment>
<keyword evidence="6" id="KW-0694">RNA-binding</keyword>
<dbReference type="NCBIfam" id="NF000955">
    <property type="entry name" value="PRK00099.1-1"/>
    <property type="match status" value="1"/>
</dbReference>
<dbReference type="PANTHER" id="PTHR11560">
    <property type="entry name" value="39S RIBOSOMAL PROTEIN L10, MITOCHONDRIAL"/>
    <property type="match status" value="1"/>
</dbReference>
<evidence type="ECO:0000256" key="6">
    <source>
        <dbReference type="HAMAP-Rule" id="MF_00362"/>
    </source>
</evidence>
<gene>
    <name evidence="6 7" type="primary">rplJ</name>
    <name evidence="7" type="ORF">MPNT_130060</name>
</gene>
<evidence type="ECO:0000313" key="8">
    <source>
        <dbReference type="Proteomes" id="UP000663859"/>
    </source>
</evidence>
<evidence type="ECO:0000256" key="2">
    <source>
        <dbReference type="ARBA" id="ARBA00008889"/>
    </source>
</evidence>
<dbReference type="GO" id="GO:0003735">
    <property type="term" value="F:structural constituent of ribosome"/>
    <property type="evidence" value="ECO:0007669"/>
    <property type="project" value="InterPro"/>
</dbReference>
<dbReference type="PROSITE" id="PS01109">
    <property type="entry name" value="RIBOSOMAL_L10"/>
    <property type="match status" value="1"/>
</dbReference>
<keyword evidence="6" id="KW-0699">rRNA-binding</keyword>
<dbReference type="SUPFAM" id="SSF160369">
    <property type="entry name" value="Ribosomal protein L10-like"/>
    <property type="match status" value="1"/>
</dbReference>
<dbReference type="InterPro" id="IPR047865">
    <property type="entry name" value="Ribosomal_uL10_bac_type"/>
</dbReference>
<comment type="subunit">
    <text evidence="6">Part of the ribosomal stalk of the 50S ribosomal subunit. The N-terminus interacts with L11 and the large rRNA to form the base of the stalk. The C-terminus forms an elongated spine to which L12 dimers bind in a sequential fashion forming a multimeric L10(L12)X complex.</text>
</comment>
<comment type="similarity">
    <text evidence="2 6">Belongs to the universal ribosomal protein uL10 family.</text>
</comment>
<dbReference type="EMBL" id="CAJNOB010000005">
    <property type="protein sequence ID" value="CAF0693069.1"/>
    <property type="molecule type" value="Genomic_DNA"/>
</dbReference>
<proteinExistence type="inferred from homology"/>
<dbReference type="RefSeq" id="WP_174582870.1">
    <property type="nucleotide sequence ID" value="NZ_CAJNOB010000005.1"/>
</dbReference>
<dbReference type="InterPro" id="IPR022973">
    <property type="entry name" value="Ribosomal_uL10_bac"/>
</dbReference>
<dbReference type="GO" id="GO:0015934">
    <property type="term" value="C:large ribosomal subunit"/>
    <property type="evidence" value="ECO:0007669"/>
    <property type="project" value="InterPro"/>
</dbReference>
<dbReference type="HAMAP" id="MF_00362">
    <property type="entry name" value="Ribosomal_uL10"/>
    <property type="match status" value="1"/>
</dbReference>
<dbReference type="Pfam" id="PF00466">
    <property type="entry name" value="Ribosomal_L10"/>
    <property type="match status" value="1"/>
</dbReference>
<dbReference type="Gene3D" id="3.30.70.1730">
    <property type="match status" value="1"/>
</dbReference>
<dbReference type="GO" id="GO:0006412">
    <property type="term" value="P:translation"/>
    <property type="evidence" value="ECO:0007669"/>
    <property type="project" value="UniProtKB-UniRule"/>
</dbReference>
<evidence type="ECO:0000313" key="7">
    <source>
        <dbReference type="EMBL" id="CAF0693069.1"/>
    </source>
</evidence>
<evidence type="ECO:0000256" key="5">
    <source>
        <dbReference type="ARBA" id="ARBA00035202"/>
    </source>
</evidence>